<evidence type="ECO:0000313" key="1">
    <source>
        <dbReference type="EMBL" id="CAK7921723.1"/>
    </source>
</evidence>
<sequence>MTQFFDSYPGGSFSPVTDDDDYTSNFANHDFSCEEDDYFSSSYSSDKNVTEVSPSAIHLDTILLSEDESFPSPTSTVFSFENDEESRFIFDECTWSPSNPLNEDCKISDTSQTDIPMIPKEVKRRRRTRKNVVKKILSKKKKISKNIRSRKYRGKYVVKIKYPAVKSTTSSGKVQVLSRRSIKTLKDMKKEPRYQKARDDSKDELIESERMSLKILTGSKVDRYYSRINIKELSRILGLDHFQLSLTAKLESIILQMFEQWCGFKLGFETWVRDTTKDQRTQYLDNLHGYTSEWYPEITKDQLEIIIRRGTYCAMQSRLRKFRRSNVQKD</sequence>
<evidence type="ECO:0000313" key="2">
    <source>
        <dbReference type="Proteomes" id="UP001497600"/>
    </source>
</evidence>
<protein>
    <submittedName>
        <fullName evidence="1">Uncharacterized protein</fullName>
    </submittedName>
</protein>
<dbReference type="Proteomes" id="UP001497600">
    <property type="component" value="Chromosome H"/>
</dbReference>
<reference evidence="1 2" key="1">
    <citation type="submission" date="2024-01" db="EMBL/GenBank/DDBJ databases">
        <authorList>
            <consortium name="Genoscope - CEA"/>
            <person name="William W."/>
        </authorList>
    </citation>
    <scope>NUCLEOTIDE SEQUENCE [LARGE SCALE GENOMIC DNA]</scope>
    <source>
        <strain evidence="1 2">29B2s-10</strain>
    </source>
</reference>
<proteinExistence type="predicted"/>
<keyword evidence="2" id="KW-1185">Reference proteome</keyword>
<name>A0ABP0EL55_9ASCO</name>
<gene>
    <name evidence="1" type="ORF">CAAN4_H17590</name>
</gene>
<organism evidence="1 2">
    <name type="scientific">[Candida] anglica</name>
    <dbReference type="NCBI Taxonomy" id="148631"/>
    <lineage>
        <taxon>Eukaryota</taxon>
        <taxon>Fungi</taxon>
        <taxon>Dikarya</taxon>
        <taxon>Ascomycota</taxon>
        <taxon>Saccharomycotina</taxon>
        <taxon>Pichiomycetes</taxon>
        <taxon>Debaryomycetaceae</taxon>
        <taxon>Kurtzmaniella</taxon>
    </lineage>
</organism>
<accession>A0ABP0EL55</accession>
<dbReference type="EMBL" id="OZ004260">
    <property type="protein sequence ID" value="CAK7921723.1"/>
    <property type="molecule type" value="Genomic_DNA"/>
</dbReference>